<evidence type="ECO:0000256" key="6">
    <source>
        <dbReference type="ARBA" id="ARBA00023157"/>
    </source>
</evidence>
<keyword evidence="5" id="KW-0472">Membrane</keyword>
<dbReference type="FunFam" id="2.20.100.10:FF:000001">
    <property type="entry name" value="semaphorin-5A isoform X1"/>
    <property type="match status" value="2"/>
</dbReference>
<dbReference type="Gene3D" id="2.20.100.10">
    <property type="entry name" value="Thrombospondin type-1 (TSP1) repeat"/>
    <property type="match status" value="7"/>
</dbReference>
<dbReference type="PANTHER" id="PTHR22906:SF21">
    <property type="entry name" value="SEMA DOMAIN-CONTAINING PROTEIN"/>
    <property type="match status" value="1"/>
</dbReference>
<dbReference type="PANTHER" id="PTHR22906">
    <property type="entry name" value="PROPERDIN"/>
    <property type="match status" value="1"/>
</dbReference>
<dbReference type="FunFam" id="2.20.100.10:FF:000007">
    <property type="entry name" value="Thrombospondin 1"/>
    <property type="match status" value="3"/>
</dbReference>
<keyword evidence="6" id="KW-1015">Disulfide bond</keyword>
<proteinExistence type="predicted"/>
<comment type="subcellular location">
    <subcellularLocation>
        <location evidence="1">Membrane</location>
        <topology evidence="1">Single-pass membrane protein</topology>
    </subcellularLocation>
</comment>
<organism evidence="7 8">
    <name type="scientific">Pocillopora damicornis</name>
    <name type="common">Cauliflower coral</name>
    <name type="synonym">Millepora damicornis</name>
    <dbReference type="NCBI Taxonomy" id="46731"/>
    <lineage>
        <taxon>Eukaryota</taxon>
        <taxon>Metazoa</taxon>
        <taxon>Cnidaria</taxon>
        <taxon>Anthozoa</taxon>
        <taxon>Hexacorallia</taxon>
        <taxon>Scleractinia</taxon>
        <taxon>Astrocoeniina</taxon>
        <taxon>Pocilloporidae</taxon>
        <taxon>Pocillopora</taxon>
    </lineage>
</organism>
<dbReference type="SMART" id="SM00209">
    <property type="entry name" value="TSP1"/>
    <property type="match status" value="7"/>
</dbReference>
<evidence type="ECO:0000313" key="8">
    <source>
        <dbReference type="Proteomes" id="UP000275408"/>
    </source>
</evidence>
<accession>A0A3M6V577</accession>
<dbReference type="AlphaFoldDB" id="A0A3M6V577"/>
<dbReference type="PRINTS" id="PR01705">
    <property type="entry name" value="TSP1REPEAT"/>
</dbReference>
<keyword evidence="2" id="KW-0812">Transmembrane</keyword>
<dbReference type="PROSITE" id="PS50092">
    <property type="entry name" value="TSP1"/>
    <property type="match status" value="7"/>
</dbReference>
<comment type="caution">
    <text evidence="7">The sequence shown here is derived from an EMBL/GenBank/DDBJ whole genome shotgun (WGS) entry which is preliminary data.</text>
</comment>
<dbReference type="InterPro" id="IPR052065">
    <property type="entry name" value="Compl_asym_regulator"/>
</dbReference>
<gene>
    <name evidence="7" type="ORF">pdam_00007538</name>
</gene>
<dbReference type="STRING" id="46731.A0A3M6V577"/>
<evidence type="ECO:0000313" key="7">
    <source>
        <dbReference type="EMBL" id="RMX61045.1"/>
    </source>
</evidence>
<evidence type="ECO:0000256" key="3">
    <source>
        <dbReference type="ARBA" id="ARBA00022737"/>
    </source>
</evidence>
<sequence>MADNAVLELTEVIPLGVNGAHAPLSVELVNSCAHEPAQIRLQKMAAKLALAHRSKSDPVFYAPVQCMAVGQNGVDGLHALKPVEPLTVVGQVGVVGPLAPNPVELVPKNAPEAAQILVHNMVANPAQGPPSWNDRVTNSLAPYTVVGQDGAGGLHAPNPVELVPKNVFEDALILDQNMVVDFAQAKHVTKGIVTRNSALLTVAGQVGVAGLHAPIHVEKVLENAPEAVQILAHNMVAILAQGPPSWYDRAISSPVPWMEDGQAGVYGQTAATPVMLENRGDHERARHRPLYMEENPVQEQGMSSGCATRIHAQVNKVNGGWSSWSMSMPCSVTCGNGVEIVSRSCTNPRPKNGGKPCPGEAKKKQPCSRISCPVNGGWSVWSMSMPCSVSCGNGTKILSRTCTNPEPKHGGTPCTGNTQKIQACVRHPCAVDGGWSVWSEWNSCSKSCGTGLQERSRNCTQPAPMHNGKPCEGEPWENRPCNVHACPVDGGWSSWSLWSRCDRVCGEGKRQRLRSCTNPPPSSGGKGCGSHYYESKECAVNKCPVDGGWSNWSAWTFCSQSCGTGVKERSRNCTQPVPSHGGKKCQGKAQEKYQCNTHSCPVHGAWSVWSSWSACGKTCGGGVRERTRSCTNPPPYFGGKGCGAQNHETKECAINKCPVHGGWSKWSNWTECSVTCGPGVVTRDRHCNNPEPAAGGKHCNGTNKESKSCRAEGQCIVEVGCHESFSSDKLASFNDEIDWSSHISSQLRKIVAKCANLAVEKKYRFFAVEDFGNCQGRHVFVSRSKASGCNHGVGLKGYYYVYEVSS</sequence>
<dbReference type="Pfam" id="PF00090">
    <property type="entry name" value="TSP_1"/>
    <property type="match status" value="7"/>
</dbReference>
<evidence type="ECO:0000256" key="1">
    <source>
        <dbReference type="ARBA" id="ARBA00004167"/>
    </source>
</evidence>
<evidence type="ECO:0008006" key="9">
    <source>
        <dbReference type="Google" id="ProtNLM"/>
    </source>
</evidence>
<dbReference type="InterPro" id="IPR036383">
    <property type="entry name" value="TSP1_rpt_sf"/>
</dbReference>
<name>A0A3M6V577_POCDA</name>
<evidence type="ECO:0000256" key="2">
    <source>
        <dbReference type="ARBA" id="ARBA00022692"/>
    </source>
</evidence>
<keyword evidence="4" id="KW-1133">Transmembrane helix</keyword>
<dbReference type="GO" id="GO:0016020">
    <property type="term" value="C:membrane"/>
    <property type="evidence" value="ECO:0007669"/>
    <property type="project" value="UniProtKB-SubCell"/>
</dbReference>
<evidence type="ECO:0000256" key="4">
    <source>
        <dbReference type="ARBA" id="ARBA00022989"/>
    </source>
</evidence>
<evidence type="ECO:0000256" key="5">
    <source>
        <dbReference type="ARBA" id="ARBA00023136"/>
    </source>
</evidence>
<dbReference type="SUPFAM" id="SSF82895">
    <property type="entry name" value="TSP-1 type 1 repeat"/>
    <property type="match status" value="7"/>
</dbReference>
<dbReference type="OrthoDB" id="446173at2759"/>
<dbReference type="FunFam" id="2.20.100.10:FF:000002">
    <property type="entry name" value="Unc-5 netrin receptor C"/>
    <property type="match status" value="2"/>
</dbReference>
<keyword evidence="8" id="KW-1185">Reference proteome</keyword>
<dbReference type="EMBL" id="RCHS01000085">
    <property type="protein sequence ID" value="RMX61045.1"/>
    <property type="molecule type" value="Genomic_DNA"/>
</dbReference>
<reference evidence="7 8" key="1">
    <citation type="journal article" date="2018" name="Sci. Rep.">
        <title>Comparative analysis of the Pocillopora damicornis genome highlights role of immune system in coral evolution.</title>
        <authorList>
            <person name="Cunning R."/>
            <person name="Bay R.A."/>
            <person name="Gillette P."/>
            <person name="Baker A.C."/>
            <person name="Traylor-Knowles N."/>
        </authorList>
    </citation>
    <scope>NUCLEOTIDE SEQUENCE [LARGE SCALE GENOMIC DNA]</scope>
    <source>
        <strain evidence="7">RSMAS</strain>
        <tissue evidence="7">Whole animal</tissue>
    </source>
</reference>
<protein>
    <recommendedName>
        <fullName evidence="9">Hemicentin-1</fullName>
    </recommendedName>
</protein>
<keyword evidence="3" id="KW-0677">Repeat</keyword>
<dbReference type="Proteomes" id="UP000275408">
    <property type="component" value="Unassembled WGS sequence"/>
</dbReference>
<dbReference type="InterPro" id="IPR000884">
    <property type="entry name" value="TSP1_rpt"/>
</dbReference>